<dbReference type="InterPro" id="IPR003421">
    <property type="entry name" value="Opine_DH"/>
</dbReference>
<gene>
    <name evidence="2" type="ORF">HAL01_05960</name>
</gene>
<dbReference type="STRING" id="442899.SAMN05720591_10653"/>
<proteinExistence type="predicted"/>
<dbReference type="Proteomes" id="UP000321400">
    <property type="component" value="Unassembled WGS sequence"/>
</dbReference>
<keyword evidence="3" id="KW-1185">Reference proteome</keyword>
<dbReference type="InterPro" id="IPR013328">
    <property type="entry name" value="6PGD_dom2"/>
</dbReference>
<accession>A0A511WZL7</accession>
<organism evidence="2 3">
    <name type="scientific">Halolactibacillus alkaliphilus</name>
    <dbReference type="NCBI Taxonomy" id="442899"/>
    <lineage>
        <taxon>Bacteria</taxon>
        <taxon>Bacillati</taxon>
        <taxon>Bacillota</taxon>
        <taxon>Bacilli</taxon>
        <taxon>Bacillales</taxon>
        <taxon>Bacillaceae</taxon>
        <taxon>Halolactibacillus</taxon>
    </lineage>
</organism>
<dbReference type="RefSeq" id="WP_089800554.1">
    <property type="nucleotide sequence ID" value="NZ_BJYE01000005.1"/>
</dbReference>
<sequence length="429" mass="48732">MKIGIHSVSSQSGRAFLVDMVEQGHSVYGYARPSENGTCFVEAIQQQRGIYLERPENEQHEMSHLVQLGPKDVGHDLQALIADADVIILAHPSHFTQSSIKQLADAGIKNKRIPIILSPSRTFAVPYLWSILGEDYPFVCFSTNPYSCKAPSAGSVYIKRRKRSWLVSLEGAFTKEQIANIQSLFPQALLNTLPATTSIGNIGAIFHPAAYLLNYDAIKDAESKGEGYSFYMEGIFGNKKVTAHLEAIDQIRLTIAKILGLNVFGLKDQPNDERFQEIMNHLRDKEEEIDDIDQLRQVRHDYLREINDSILSAQHWLAYTYDVKRDPKETLGETIGRTKTYQQRSVPQSRYVEEDVPTGLVPLAAIGERLGLDVTPIKDILALYFRYYRRIETDDWRDLVDFPTDYIIRYLSGDCFKIVEPDRELEVVS</sequence>
<comment type="caution">
    <text evidence="2">The sequence shown here is derived from an EMBL/GenBank/DDBJ whole genome shotgun (WGS) entry which is preliminary data.</text>
</comment>
<reference evidence="2 3" key="1">
    <citation type="submission" date="2019-07" db="EMBL/GenBank/DDBJ databases">
        <title>Whole genome shotgun sequence of Halolactibacillus alkaliphilus NBRC 103919.</title>
        <authorList>
            <person name="Hosoyama A."/>
            <person name="Uohara A."/>
            <person name="Ohji S."/>
            <person name="Ichikawa N."/>
        </authorList>
    </citation>
    <scope>NUCLEOTIDE SEQUENCE [LARGE SCALE GENOMIC DNA]</scope>
    <source>
        <strain evidence="2 3">NBRC 103919</strain>
    </source>
</reference>
<evidence type="ECO:0000313" key="2">
    <source>
        <dbReference type="EMBL" id="GEN56132.1"/>
    </source>
</evidence>
<dbReference type="Gene3D" id="3.40.50.720">
    <property type="entry name" value="NAD(P)-binding Rossmann-like Domain"/>
    <property type="match status" value="1"/>
</dbReference>
<feature type="domain" description="Opine dehydrogenase" evidence="1">
    <location>
        <begin position="294"/>
        <end position="383"/>
    </location>
</feature>
<dbReference type="GO" id="GO:0016491">
    <property type="term" value="F:oxidoreductase activity"/>
    <property type="evidence" value="ECO:0007669"/>
    <property type="project" value="InterPro"/>
</dbReference>
<dbReference type="SUPFAM" id="SSF48179">
    <property type="entry name" value="6-phosphogluconate dehydrogenase C-terminal domain-like"/>
    <property type="match status" value="1"/>
</dbReference>
<protein>
    <recommendedName>
        <fullName evidence="1">Opine dehydrogenase domain-containing protein</fullName>
    </recommendedName>
</protein>
<dbReference type="EMBL" id="BJYE01000005">
    <property type="protein sequence ID" value="GEN56132.1"/>
    <property type="molecule type" value="Genomic_DNA"/>
</dbReference>
<name>A0A511WZL7_9BACI</name>
<feature type="domain" description="Opine dehydrogenase" evidence="1">
    <location>
        <begin position="196"/>
        <end position="276"/>
    </location>
</feature>
<dbReference type="AlphaFoldDB" id="A0A511WZL7"/>
<dbReference type="OrthoDB" id="1073746at2"/>
<evidence type="ECO:0000313" key="3">
    <source>
        <dbReference type="Proteomes" id="UP000321400"/>
    </source>
</evidence>
<dbReference type="InterPro" id="IPR008927">
    <property type="entry name" value="6-PGluconate_DH-like_C_sf"/>
</dbReference>
<evidence type="ECO:0000259" key="1">
    <source>
        <dbReference type="Pfam" id="PF02317"/>
    </source>
</evidence>
<dbReference type="Gene3D" id="1.10.1040.10">
    <property type="entry name" value="N-(1-d-carboxylethyl)-l-norvaline Dehydrogenase, domain 2"/>
    <property type="match status" value="1"/>
</dbReference>
<dbReference type="Pfam" id="PF02317">
    <property type="entry name" value="Octopine_DH"/>
    <property type="match status" value="2"/>
</dbReference>